<evidence type="ECO:0000313" key="6">
    <source>
        <dbReference type="EMBL" id="MDB7084829.1"/>
    </source>
</evidence>
<dbReference type="EMBL" id="JAQLKE010000025">
    <property type="protein sequence ID" value="MDB7084829.1"/>
    <property type="molecule type" value="Genomic_DNA"/>
</dbReference>
<dbReference type="PROSITE" id="PS50932">
    <property type="entry name" value="HTH_LACI_2"/>
    <property type="match status" value="1"/>
</dbReference>
<evidence type="ECO:0000256" key="2">
    <source>
        <dbReference type="ARBA" id="ARBA00023125"/>
    </source>
</evidence>
<keyword evidence="2 6" id="KW-0238">DNA-binding</keyword>
<dbReference type="GO" id="GO:0000976">
    <property type="term" value="F:transcription cis-regulatory region binding"/>
    <property type="evidence" value="ECO:0007669"/>
    <property type="project" value="TreeGrafter"/>
</dbReference>
<evidence type="ECO:0000256" key="1">
    <source>
        <dbReference type="ARBA" id="ARBA00023015"/>
    </source>
</evidence>
<keyword evidence="1" id="KW-0805">Transcription regulation</keyword>
<dbReference type="GO" id="GO:0003700">
    <property type="term" value="F:DNA-binding transcription factor activity"/>
    <property type="evidence" value="ECO:0007669"/>
    <property type="project" value="TreeGrafter"/>
</dbReference>
<dbReference type="Pfam" id="PF00356">
    <property type="entry name" value="LacI"/>
    <property type="match status" value="1"/>
</dbReference>
<dbReference type="SMART" id="SM00354">
    <property type="entry name" value="HTH_LACI"/>
    <property type="match status" value="1"/>
</dbReference>
<reference evidence="7 8" key="1">
    <citation type="submission" date="2018-08" db="EMBL/GenBank/DDBJ databases">
        <title>A genome reference for cultivated species of the human gut microbiota.</title>
        <authorList>
            <person name="Zou Y."/>
            <person name="Xue W."/>
            <person name="Luo G."/>
        </authorList>
    </citation>
    <scope>NUCLEOTIDE SEQUENCE [LARGE SCALE GENOMIC DNA]</scope>
    <source>
        <strain evidence="7 8">OM06-4</strain>
    </source>
</reference>
<dbReference type="PANTHER" id="PTHR30146:SF154">
    <property type="entry name" value="TRANSCRIPTION REGULATOR, MEMBER OF GALR FAMILY"/>
    <property type="match status" value="1"/>
</dbReference>
<dbReference type="InterPro" id="IPR000843">
    <property type="entry name" value="HTH_LacI"/>
</dbReference>
<dbReference type="SUPFAM" id="SSF53822">
    <property type="entry name" value="Periplasmic binding protein-like I"/>
    <property type="match status" value="1"/>
</dbReference>
<dbReference type="InterPro" id="IPR028082">
    <property type="entry name" value="Peripla_BP_I"/>
</dbReference>
<dbReference type="CDD" id="cd01392">
    <property type="entry name" value="HTH_LacI"/>
    <property type="match status" value="1"/>
</dbReference>
<comment type="caution">
    <text evidence="7">The sequence shown here is derived from an EMBL/GenBank/DDBJ whole genome shotgun (WGS) entry which is preliminary data.</text>
</comment>
<sequence length="332" mass="36712">MKDKKLTMSDIAKMAGVGKSTVSRYFNGGYIKEETRLKLKKVIDENNYEPSTLAQSLKAKYTKVIGIVVPCLDSITTSRVLMTMDQYLKDHGYTTLIINTNHDEMRELTSIEQLWRMNVDGIILMATAVTMAHQNIAAKLDIPLLFVAQRYGAGVSIINDDYSAGYEVGKYAAYMGHRKICYIGVSGKDEAVGIYRKDGVINGLRDNGVSSVDLLETDFSLEKAHLIALDYLKKKQPTLFIGATDNIALGCLKAINELKLKMPDDISLIGFGGYETSQFINPSLSTVRFNNEETGIKAGQTIIDLIEGNVVDNLQLIGYTLIKGQSVKDLNK</sequence>
<dbReference type="InterPro" id="IPR010982">
    <property type="entry name" value="Lambda_DNA-bd_dom_sf"/>
</dbReference>
<dbReference type="PANTHER" id="PTHR30146">
    <property type="entry name" value="LACI-RELATED TRANSCRIPTIONAL REPRESSOR"/>
    <property type="match status" value="1"/>
</dbReference>
<dbReference type="InterPro" id="IPR001387">
    <property type="entry name" value="Cro/C1-type_HTH"/>
</dbReference>
<feature type="domain" description="HTH cro/C1-type" evidence="5">
    <location>
        <begin position="2"/>
        <end position="28"/>
    </location>
</feature>
<feature type="domain" description="HTH lacI-type" evidence="4">
    <location>
        <begin position="6"/>
        <end position="59"/>
    </location>
</feature>
<dbReference type="RefSeq" id="WP_003536174.1">
    <property type="nucleotide sequence ID" value="NZ_AP031443.1"/>
</dbReference>
<proteinExistence type="predicted"/>
<evidence type="ECO:0000259" key="5">
    <source>
        <dbReference type="PROSITE" id="PS50943"/>
    </source>
</evidence>
<evidence type="ECO:0000313" key="7">
    <source>
        <dbReference type="EMBL" id="RGD84337.1"/>
    </source>
</evidence>
<evidence type="ECO:0000256" key="3">
    <source>
        <dbReference type="ARBA" id="ARBA00023163"/>
    </source>
</evidence>
<dbReference type="PROSITE" id="PS50943">
    <property type="entry name" value="HTH_CROC1"/>
    <property type="match status" value="1"/>
</dbReference>
<keyword evidence="3" id="KW-0804">Transcription</keyword>
<name>A0A3E3AD17_9FIRM</name>
<reference evidence="6" key="2">
    <citation type="submission" date="2023-01" db="EMBL/GenBank/DDBJ databases">
        <title>Human gut microbiome strain richness.</title>
        <authorList>
            <person name="Chen-Liaw A."/>
        </authorList>
    </citation>
    <scope>NUCLEOTIDE SEQUENCE</scope>
    <source>
        <strain evidence="6">1001217st2_G6_1001217B_191108</strain>
    </source>
</reference>
<dbReference type="CDD" id="cd01542">
    <property type="entry name" value="PBP1_TreR-like"/>
    <property type="match status" value="1"/>
</dbReference>
<dbReference type="AlphaFoldDB" id="A0A3E3AD17"/>
<dbReference type="EMBL" id="QUSL01000017">
    <property type="protein sequence ID" value="RGD84337.1"/>
    <property type="molecule type" value="Genomic_DNA"/>
</dbReference>
<dbReference type="SUPFAM" id="SSF47413">
    <property type="entry name" value="lambda repressor-like DNA-binding domains"/>
    <property type="match status" value="1"/>
</dbReference>
<dbReference type="Proteomes" id="UP001211987">
    <property type="component" value="Unassembled WGS sequence"/>
</dbReference>
<dbReference type="InterPro" id="IPR046335">
    <property type="entry name" value="LacI/GalR-like_sensor"/>
</dbReference>
<dbReference type="Proteomes" id="UP000261032">
    <property type="component" value="Unassembled WGS sequence"/>
</dbReference>
<evidence type="ECO:0000313" key="8">
    <source>
        <dbReference type="Proteomes" id="UP000261032"/>
    </source>
</evidence>
<dbReference type="Gene3D" id="1.10.260.40">
    <property type="entry name" value="lambda repressor-like DNA-binding domains"/>
    <property type="match status" value="1"/>
</dbReference>
<dbReference type="Pfam" id="PF13377">
    <property type="entry name" value="Peripla_BP_3"/>
    <property type="match status" value="1"/>
</dbReference>
<gene>
    <name evidence="7" type="ORF">DXB93_10910</name>
    <name evidence="6" type="ORF">PM738_13545</name>
</gene>
<evidence type="ECO:0000259" key="4">
    <source>
        <dbReference type="PROSITE" id="PS50932"/>
    </source>
</evidence>
<dbReference type="Gene3D" id="3.40.50.2300">
    <property type="match status" value="2"/>
</dbReference>
<accession>A0A3E3AD17</accession>
<protein>
    <submittedName>
        <fullName evidence="6">LacI family DNA-binding transcriptional regulator</fullName>
    </submittedName>
    <submittedName>
        <fullName evidence="7">LacI family transcriptional regulator</fullName>
    </submittedName>
</protein>
<organism evidence="7 8">
    <name type="scientific">Thomasclavelia ramosa</name>
    <dbReference type="NCBI Taxonomy" id="1547"/>
    <lineage>
        <taxon>Bacteria</taxon>
        <taxon>Bacillati</taxon>
        <taxon>Bacillota</taxon>
        <taxon>Erysipelotrichia</taxon>
        <taxon>Erysipelotrichales</taxon>
        <taxon>Coprobacillaceae</taxon>
        <taxon>Thomasclavelia</taxon>
    </lineage>
</organism>